<name>A0ACD3ZR98_FUSSC</name>
<gene>
    <name evidence="1" type="ORF">LCI18_014754</name>
</gene>
<evidence type="ECO:0000313" key="1">
    <source>
        <dbReference type="EMBL" id="UPL03820.1"/>
    </source>
</evidence>
<dbReference type="EMBL" id="CP090041">
    <property type="protein sequence ID" value="UPL03820.1"/>
    <property type="molecule type" value="Genomic_DNA"/>
</dbReference>
<sequence>MAVPSPDLGTPYAYLSLTPAPTDLSSISRLPRDDTPSLTSRQQPDQVMMIFIETSIASSGVQPLVAAHAFSEA</sequence>
<organism evidence="1 2">
    <name type="scientific">Fusarium solani subsp. cucurbitae</name>
    <name type="common">Neocosmosporum cucurbitae</name>
    <dbReference type="NCBI Taxonomy" id="2747967"/>
    <lineage>
        <taxon>Eukaryota</taxon>
        <taxon>Fungi</taxon>
        <taxon>Dikarya</taxon>
        <taxon>Ascomycota</taxon>
        <taxon>Pezizomycotina</taxon>
        <taxon>Sordariomycetes</taxon>
        <taxon>Hypocreomycetidae</taxon>
        <taxon>Hypocreales</taxon>
        <taxon>Nectriaceae</taxon>
        <taxon>Fusarium</taxon>
        <taxon>Fusarium solani species complex</taxon>
    </lineage>
</organism>
<accession>A0ACD3ZR98</accession>
<protein>
    <submittedName>
        <fullName evidence="1">Uncharacterized protein</fullName>
    </submittedName>
</protein>
<reference evidence="1" key="1">
    <citation type="submission" date="2021-11" db="EMBL/GenBank/DDBJ databases">
        <title>Fusarium solani-melongenae Genome sequencing and assembly.</title>
        <authorList>
            <person name="Xie S."/>
            <person name="Huang L."/>
            <person name="Zhang X."/>
        </authorList>
    </citation>
    <scope>NUCLEOTIDE SEQUENCE</scope>
    <source>
        <strain evidence="1">CRI 24-3</strain>
    </source>
</reference>
<keyword evidence="2" id="KW-1185">Reference proteome</keyword>
<evidence type="ECO:0000313" key="2">
    <source>
        <dbReference type="Proteomes" id="UP000830768"/>
    </source>
</evidence>
<proteinExistence type="predicted"/>
<dbReference type="Proteomes" id="UP000830768">
    <property type="component" value="Chromosome 13"/>
</dbReference>